<name>Q0AS69_MARMM</name>
<reference evidence="6 7" key="1">
    <citation type="submission" date="2006-08" db="EMBL/GenBank/DDBJ databases">
        <title>Complete sequence of Maricaulis maris MCS10.</title>
        <authorList>
            <consortium name="US DOE Joint Genome Institute"/>
            <person name="Copeland A."/>
            <person name="Lucas S."/>
            <person name="Lapidus A."/>
            <person name="Barry K."/>
            <person name="Detter J.C."/>
            <person name="Glavina del Rio T."/>
            <person name="Hammon N."/>
            <person name="Israni S."/>
            <person name="Dalin E."/>
            <person name="Tice H."/>
            <person name="Pitluck S."/>
            <person name="Saunders E."/>
            <person name="Brettin T."/>
            <person name="Bruce D."/>
            <person name="Han C."/>
            <person name="Tapia R."/>
            <person name="Gilna P."/>
            <person name="Schmutz J."/>
            <person name="Larimer F."/>
            <person name="Land M."/>
            <person name="Hauser L."/>
            <person name="Kyrpides N."/>
            <person name="Mikhailova N."/>
            <person name="Viollier P."/>
            <person name="Stephens C."/>
            <person name="Richardson P."/>
        </authorList>
    </citation>
    <scope>NUCLEOTIDE SEQUENCE [LARGE SCALE GENOMIC DNA]</scope>
    <source>
        <strain evidence="6 7">MCS10</strain>
    </source>
</reference>
<dbReference type="EMBL" id="CP000449">
    <property type="protein sequence ID" value="ABI64868.1"/>
    <property type="molecule type" value="Genomic_DNA"/>
</dbReference>
<gene>
    <name evidence="6" type="ordered locus">Mmar10_0575</name>
</gene>
<comment type="similarity">
    <text evidence="1">Belongs to the Gfa family.</text>
</comment>
<keyword evidence="4" id="KW-0456">Lyase</keyword>
<feature type="domain" description="CENP-V/GFA" evidence="5">
    <location>
        <begin position="7"/>
        <end position="125"/>
    </location>
</feature>
<keyword evidence="3" id="KW-0862">Zinc</keyword>
<dbReference type="AlphaFoldDB" id="Q0AS69"/>
<evidence type="ECO:0000256" key="4">
    <source>
        <dbReference type="ARBA" id="ARBA00023239"/>
    </source>
</evidence>
<evidence type="ECO:0000256" key="1">
    <source>
        <dbReference type="ARBA" id="ARBA00005495"/>
    </source>
</evidence>
<keyword evidence="7" id="KW-1185">Reference proteome</keyword>
<dbReference type="GO" id="GO:0046872">
    <property type="term" value="F:metal ion binding"/>
    <property type="evidence" value="ECO:0007669"/>
    <property type="project" value="UniProtKB-KW"/>
</dbReference>
<dbReference type="InterPro" id="IPR011057">
    <property type="entry name" value="Mss4-like_sf"/>
</dbReference>
<proteinExistence type="inferred from homology"/>
<sequence>MTNETGHTGSCFCGAVQYRLRRDPMFVHACHCRDCRKQTGGPYAINALIERSEVELVAGEPVRHTQQTGSGKPHDIWRCGSCGNAVWSDYGRREVMVFIRVATLDEPERCPPDMHIFTRSALPFTPIPDEAGQCRVFYDMTDEWPDAALARFDRLGTRRLGA</sequence>
<dbReference type="Gene3D" id="3.90.1590.10">
    <property type="entry name" value="glutathione-dependent formaldehyde- activating enzyme (gfa)"/>
    <property type="match status" value="1"/>
</dbReference>
<keyword evidence="2" id="KW-0479">Metal-binding</keyword>
<dbReference type="GO" id="GO:0016846">
    <property type="term" value="F:carbon-sulfur lyase activity"/>
    <property type="evidence" value="ECO:0007669"/>
    <property type="project" value="InterPro"/>
</dbReference>
<dbReference type="SUPFAM" id="SSF51316">
    <property type="entry name" value="Mss4-like"/>
    <property type="match status" value="1"/>
</dbReference>
<dbReference type="InterPro" id="IPR006913">
    <property type="entry name" value="CENP-V/GFA"/>
</dbReference>
<dbReference type="OrthoDB" id="9807246at2"/>
<evidence type="ECO:0000256" key="3">
    <source>
        <dbReference type="ARBA" id="ARBA00022833"/>
    </source>
</evidence>
<evidence type="ECO:0000313" key="6">
    <source>
        <dbReference type="EMBL" id="ABI64868.1"/>
    </source>
</evidence>
<dbReference type="eggNOG" id="COG3791">
    <property type="taxonomic scope" value="Bacteria"/>
</dbReference>
<dbReference type="PANTHER" id="PTHR33337:SF40">
    <property type="entry name" value="CENP-V_GFA DOMAIN-CONTAINING PROTEIN-RELATED"/>
    <property type="match status" value="1"/>
</dbReference>
<evidence type="ECO:0000313" key="7">
    <source>
        <dbReference type="Proteomes" id="UP000001964"/>
    </source>
</evidence>
<dbReference type="PANTHER" id="PTHR33337">
    <property type="entry name" value="GFA DOMAIN-CONTAINING PROTEIN"/>
    <property type="match status" value="1"/>
</dbReference>
<organism evidence="6 7">
    <name type="scientific">Maricaulis maris (strain MCS10)</name>
    <name type="common">Caulobacter maris</name>
    <dbReference type="NCBI Taxonomy" id="394221"/>
    <lineage>
        <taxon>Bacteria</taxon>
        <taxon>Pseudomonadati</taxon>
        <taxon>Pseudomonadota</taxon>
        <taxon>Alphaproteobacteria</taxon>
        <taxon>Maricaulales</taxon>
        <taxon>Maricaulaceae</taxon>
        <taxon>Maricaulis</taxon>
    </lineage>
</organism>
<dbReference type="PROSITE" id="PS51891">
    <property type="entry name" value="CENP_V_GFA"/>
    <property type="match status" value="1"/>
</dbReference>
<dbReference type="KEGG" id="mmr:Mmar10_0575"/>
<dbReference type="RefSeq" id="WP_011642515.1">
    <property type="nucleotide sequence ID" value="NC_008347.1"/>
</dbReference>
<evidence type="ECO:0000259" key="5">
    <source>
        <dbReference type="PROSITE" id="PS51891"/>
    </source>
</evidence>
<dbReference type="Proteomes" id="UP000001964">
    <property type="component" value="Chromosome"/>
</dbReference>
<dbReference type="Pfam" id="PF04828">
    <property type="entry name" value="GFA"/>
    <property type="match status" value="1"/>
</dbReference>
<dbReference type="HOGENOM" id="CLU_055491_6_1_5"/>
<protein>
    <submittedName>
        <fullName evidence="6">Glutathione-dependent formaldehyde-activating, GFA</fullName>
    </submittedName>
</protein>
<dbReference type="STRING" id="394221.Mmar10_0575"/>
<accession>Q0AS69</accession>
<evidence type="ECO:0000256" key="2">
    <source>
        <dbReference type="ARBA" id="ARBA00022723"/>
    </source>
</evidence>